<evidence type="ECO:0000256" key="1">
    <source>
        <dbReference type="SAM" id="Phobius"/>
    </source>
</evidence>
<accession>A0A841HUH6</accession>
<evidence type="ECO:0000313" key="3">
    <source>
        <dbReference type="Proteomes" id="UP000588068"/>
    </source>
</evidence>
<reference evidence="2 3" key="1">
    <citation type="submission" date="2020-08" db="EMBL/GenBank/DDBJ databases">
        <title>Genomic Encyclopedia of Type Strains, Phase IV (KMG-IV): sequencing the most valuable type-strain genomes for metagenomic binning, comparative biology and taxonomic classification.</title>
        <authorList>
            <person name="Goeker M."/>
        </authorList>
    </citation>
    <scope>NUCLEOTIDE SEQUENCE [LARGE SCALE GENOMIC DNA]</scope>
    <source>
        <strain evidence="2 3">DSM 26723</strain>
    </source>
</reference>
<dbReference type="Proteomes" id="UP000588068">
    <property type="component" value="Unassembled WGS sequence"/>
</dbReference>
<keyword evidence="1" id="KW-0472">Membrane</keyword>
<feature type="transmembrane region" description="Helical" evidence="1">
    <location>
        <begin position="123"/>
        <end position="144"/>
    </location>
</feature>
<dbReference type="EMBL" id="JACHHZ010000008">
    <property type="protein sequence ID" value="MBB6096566.1"/>
    <property type="molecule type" value="Genomic_DNA"/>
</dbReference>
<evidence type="ECO:0000313" key="2">
    <source>
        <dbReference type="EMBL" id="MBB6096566.1"/>
    </source>
</evidence>
<gene>
    <name evidence="2" type="ORF">HNQ60_005488</name>
</gene>
<name>A0A841HUH6_9GAMM</name>
<keyword evidence="1" id="KW-0812">Transmembrane</keyword>
<feature type="transmembrane region" description="Helical" evidence="1">
    <location>
        <begin position="203"/>
        <end position="223"/>
    </location>
</feature>
<feature type="transmembrane region" description="Helical" evidence="1">
    <location>
        <begin position="94"/>
        <end position="111"/>
    </location>
</feature>
<feature type="transmembrane region" description="Helical" evidence="1">
    <location>
        <begin position="63"/>
        <end position="82"/>
    </location>
</feature>
<protein>
    <submittedName>
        <fullName evidence="2">Uncharacterized protein</fullName>
    </submittedName>
</protein>
<sequence length="256" mass="26279">MRISNVVGLLGGMAFTATGLFCLVAFDCRTSLIFPITASKSLKPIVEEPFALSCCECVVSPSGVLWLACIAAMVFMISGALASRIGETKSPGRGALAVGLVFGATLLQAATSGGEIDVAQTTLIGVGALLGAIACAYGAAYLAIRNAQQAHQHCTQCVPDWQSPSSIVEDNLDRIRQRHLDFMQARLGSSEGDVERDEIPERYLGFGVALGAAVGVAMGTAFGVALGNLAWGIGFGLCIGAGVGIALGAVRGNKQA</sequence>
<keyword evidence="1" id="KW-1133">Transmembrane helix</keyword>
<dbReference type="RefSeq" id="WP_184335957.1">
    <property type="nucleotide sequence ID" value="NZ_JACHHZ010000008.1"/>
</dbReference>
<feature type="transmembrane region" description="Helical" evidence="1">
    <location>
        <begin position="7"/>
        <end position="26"/>
    </location>
</feature>
<proteinExistence type="predicted"/>
<keyword evidence="3" id="KW-1185">Reference proteome</keyword>
<dbReference type="AlphaFoldDB" id="A0A841HUH6"/>
<comment type="caution">
    <text evidence="2">The sequence shown here is derived from an EMBL/GenBank/DDBJ whole genome shotgun (WGS) entry which is preliminary data.</text>
</comment>
<feature type="transmembrane region" description="Helical" evidence="1">
    <location>
        <begin position="229"/>
        <end position="250"/>
    </location>
</feature>
<organism evidence="2 3">
    <name type="scientific">Povalibacter uvarum</name>
    <dbReference type="NCBI Taxonomy" id="732238"/>
    <lineage>
        <taxon>Bacteria</taxon>
        <taxon>Pseudomonadati</taxon>
        <taxon>Pseudomonadota</taxon>
        <taxon>Gammaproteobacteria</taxon>
        <taxon>Steroidobacterales</taxon>
        <taxon>Steroidobacteraceae</taxon>
        <taxon>Povalibacter</taxon>
    </lineage>
</organism>